<dbReference type="EMBL" id="MSLT01000018">
    <property type="protein sequence ID" value="OUD13251.1"/>
    <property type="molecule type" value="Genomic_DNA"/>
</dbReference>
<sequence>MGLVVENIEKFSDNLTRSRKADYWKKASSEESSKLSYLTDYSKNARIPKSPEKILKENTYPFDKLQKIDAENRANIIKSAINGNIQHKALQLIGKQSLVRKMVSTEKENNNLSEQSLQEKSYPLLYPN</sequence>
<comment type="caution">
    <text evidence="2">The sequence shown here is derived from an EMBL/GenBank/DDBJ whole genome shotgun (WGS) entry which is preliminary data.</text>
</comment>
<dbReference type="Proteomes" id="UP000194798">
    <property type="component" value="Unassembled WGS sequence"/>
</dbReference>
<proteinExistence type="predicted"/>
<keyword evidence="3" id="KW-1185">Reference proteome</keyword>
<gene>
    <name evidence="2" type="ORF">TPSD3_11505</name>
</gene>
<evidence type="ECO:0000256" key="1">
    <source>
        <dbReference type="SAM" id="MobiDB-lite"/>
    </source>
</evidence>
<feature type="region of interest" description="Disordered" evidence="1">
    <location>
        <begin position="106"/>
        <end position="128"/>
    </location>
</feature>
<name>A0A251X709_9GAMM</name>
<dbReference type="AlphaFoldDB" id="A0A251X709"/>
<protein>
    <submittedName>
        <fullName evidence="2">Uncharacterized protein</fullName>
    </submittedName>
</protein>
<evidence type="ECO:0000313" key="2">
    <source>
        <dbReference type="EMBL" id="OUD13251.1"/>
    </source>
</evidence>
<accession>A0A251X709</accession>
<evidence type="ECO:0000313" key="3">
    <source>
        <dbReference type="Proteomes" id="UP000194798"/>
    </source>
</evidence>
<organism evidence="2 3">
    <name type="scientific">Thioflexithrix psekupsensis</name>
    <dbReference type="NCBI Taxonomy" id="1570016"/>
    <lineage>
        <taxon>Bacteria</taxon>
        <taxon>Pseudomonadati</taxon>
        <taxon>Pseudomonadota</taxon>
        <taxon>Gammaproteobacteria</taxon>
        <taxon>Thiotrichales</taxon>
        <taxon>Thioflexithrix</taxon>
    </lineage>
</organism>
<reference evidence="2 3" key="1">
    <citation type="submission" date="2016-12" db="EMBL/GenBank/DDBJ databases">
        <title>Thioflexothrix psekupsii D3 genome sequencing and assembly.</title>
        <authorList>
            <person name="Fomenkov A."/>
            <person name="Vincze T."/>
            <person name="Grabovich M."/>
            <person name="Anton B.P."/>
            <person name="Dubinina G."/>
            <person name="Orlova M."/>
            <person name="Belousova E."/>
            <person name="Roberts R.J."/>
        </authorList>
    </citation>
    <scope>NUCLEOTIDE SEQUENCE [LARGE SCALE GENOMIC DNA]</scope>
    <source>
        <strain evidence="2">D3</strain>
    </source>
</reference>
<feature type="compositionally biased region" description="Polar residues" evidence="1">
    <location>
        <begin position="110"/>
        <end position="119"/>
    </location>
</feature>